<dbReference type="PANTHER" id="PTHR43884">
    <property type="entry name" value="ACYL-COA DEHYDROGENASE"/>
    <property type="match status" value="1"/>
</dbReference>
<evidence type="ECO:0000259" key="7">
    <source>
        <dbReference type="Pfam" id="PF02771"/>
    </source>
</evidence>
<feature type="domain" description="Acyl-CoA dehydrogenase/oxidase N-terminal" evidence="7">
    <location>
        <begin position="1"/>
        <end position="83"/>
    </location>
</feature>
<evidence type="ECO:0000313" key="9">
    <source>
        <dbReference type="Proteomes" id="UP000232587"/>
    </source>
</evidence>
<dbReference type="InterPro" id="IPR009100">
    <property type="entry name" value="AcylCoA_DH/oxidase_NM_dom_sf"/>
</dbReference>
<evidence type="ECO:0000256" key="4">
    <source>
        <dbReference type="ARBA" id="ARBA00022827"/>
    </source>
</evidence>
<accession>A0A2N0HL57</accession>
<keyword evidence="3" id="KW-0285">Flavoprotein</keyword>
<feature type="domain" description="Acyl-CoA dehydrogenase/oxidase C-terminal" evidence="6">
    <location>
        <begin position="181"/>
        <end position="289"/>
    </location>
</feature>
<dbReference type="PANTHER" id="PTHR43884:SF20">
    <property type="entry name" value="ACYL-COA DEHYDROGENASE FADE28"/>
    <property type="match status" value="1"/>
</dbReference>
<evidence type="ECO:0000313" key="8">
    <source>
        <dbReference type="EMBL" id="PKB19605.1"/>
    </source>
</evidence>
<comment type="caution">
    <text evidence="8">The sequence shown here is derived from an EMBL/GenBank/DDBJ whole genome shotgun (WGS) entry which is preliminary data.</text>
</comment>
<keyword evidence="9" id="KW-1185">Reference proteome</keyword>
<dbReference type="Pfam" id="PF00441">
    <property type="entry name" value="Acyl-CoA_dh_1"/>
    <property type="match status" value="1"/>
</dbReference>
<organism evidence="8 9">
    <name type="scientific">Novosphingobium kunmingense</name>
    <dbReference type="NCBI Taxonomy" id="1211806"/>
    <lineage>
        <taxon>Bacteria</taxon>
        <taxon>Pseudomonadati</taxon>
        <taxon>Pseudomonadota</taxon>
        <taxon>Alphaproteobacteria</taxon>
        <taxon>Sphingomonadales</taxon>
        <taxon>Sphingomonadaceae</taxon>
        <taxon>Novosphingobium</taxon>
    </lineage>
</organism>
<dbReference type="SUPFAM" id="SSF47203">
    <property type="entry name" value="Acyl-CoA dehydrogenase C-terminal domain-like"/>
    <property type="match status" value="1"/>
</dbReference>
<dbReference type="SUPFAM" id="SSF56645">
    <property type="entry name" value="Acyl-CoA dehydrogenase NM domain-like"/>
    <property type="match status" value="1"/>
</dbReference>
<dbReference type="EMBL" id="PHUF01000003">
    <property type="protein sequence ID" value="PKB19605.1"/>
    <property type="molecule type" value="Genomic_DNA"/>
</dbReference>
<dbReference type="OrthoDB" id="2450120at2"/>
<evidence type="ECO:0000256" key="1">
    <source>
        <dbReference type="ARBA" id="ARBA00001974"/>
    </source>
</evidence>
<evidence type="ECO:0000256" key="5">
    <source>
        <dbReference type="ARBA" id="ARBA00023002"/>
    </source>
</evidence>
<reference evidence="8 9" key="1">
    <citation type="submission" date="2017-11" db="EMBL/GenBank/DDBJ databases">
        <title>Genomic Encyclopedia of Type Strains, Phase III (KMG-III): the genomes of soil and plant-associated and newly described type strains.</title>
        <authorList>
            <person name="Whitman W."/>
        </authorList>
    </citation>
    <scope>NUCLEOTIDE SEQUENCE [LARGE SCALE GENOMIC DNA]</scope>
    <source>
        <strain evidence="8 9">CGMCC 1.12274</strain>
    </source>
</reference>
<comment type="cofactor">
    <cofactor evidence="1">
        <name>FAD</name>
        <dbReference type="ChEBI" id="CHEBI:57692"/>
    </cofactor>
</comment>
<dbReference type="RefSeq" id="WP_100867053.1">
    <property type="nucleotide sequence ID" value="NZ_PHUF01000003.1"/>
</dbReference>
<evidence type="ECO:0000259" key="6">
    <source>
        <dbReference type="Pfam" id="PF00441"/>
    </source>
</evidence>
<dbReference type="Proteomes" id="UP000232587">
    <property type="component" value="Unassembled WGS sequence"/>
</dbReference>
<dbReference type="Gene3D" id="1.10.540.10">
    <property type="entry name" value="Acyl-CoA dehydrogenase/oxidase, N-terminal domain"/>
    <property type="match status" value="1"/>
</dbReference>
<dbReference type="InterPro" id="IPR013786">
    <property type="entry name" value="AcylCoA_DH/ox_N"/>
</dbReference>
<sequence length="329" mass="34791">MLADMIERLLDRHLDDAAQGAAREGQWLPTLWAEVEDMGLPLALLTEDQGGFGLSFGEAGEVLRLLGRHAMPLPVVETMAANQLFAIAGLPLAEGAAGLARADDLKAEGGKLTGMVARVAWGDHLDCLALAVGDTLYRVPRSGWSVTEEGTSMNFQPRPSLAVDWTIDASAPLPHCPLAAGATVRAFQIAGALEAALDMTLEHTATRVQFGKPLQKNQVVQHELAKLAGELACATAAADLAGEALARGDDLGVAAGSLRAREAAGNGASIATQMHGAIGFTREHRLHLYTTALWTWRDEFGGQVMWATRLGRAAVEAGGDGYWPMVTEL</sequence>
<keyword evidence="4" id="KW-0274">FAD</keyword>
<dbReference type="Pfam" id="PF02771">
    <property type="entry name" value="Acyl-CoA_dh_N"/>
    <property type="match status" value="1"/>
</dbReference>
<dbReference type="Gene3D" id="1.20.140.10">
    <property type="entry name" value="Butyryl-CoA Dehydrogenase, subunit A, domain 3"/>
    <property type="match status" value="1"/>
</dbReference>
<evidence type="ECO:0000256" key="2">
    <source>
        <dbReference type="ARBA" id="ARBA00009347"/>
    </source>
</evidence>
<proteinExistence type="inferred from homology"/>
<protein>
    <submittedName>
        <fullName evidence="8">Acyl-CoA dehydrogenase</fullName>
    </submittedName>
</protein>
<dbReference type="InterPro" id="IPR009075">
    <property type="entry name" value="AcylCo_DH/oxidase_C"/>
</dbReference>
<comment type="similarity">
    <text evidence="2">Belongs to the acyl-CoA dehydrogenase family.</text>
</comment>
<name>A0A2N0HL57_9SPHN</name>
<evidence type="ECO:0000256" key="3">
    <source>
        <dbReference type="ARBA" id="ARBA00022630"/>
    </source>
</evidence>
<dbReference type="AlphaFoldDB" id="A0A2N0HL57"/>
<dbReference type="InterPro" id="IPR037069">
    <property type="entry name" value="AcylCoA_DH/ox_N_sf"/>
</dbReference>
<keyword evidence="5" id="KW-0560">Oxidoreductase</keyword>
<dbReference type="GO" id="GO:0050660">
    <property type="term" value="F:flavin adenine dinucleotide binding"/>
    <property type="evidence" value="ECO:0007669"/>
    <property type="project" value="InterPro"/>
</dbReference>
<dbReference type="GO" id="GO:0003995">
    <property type="term" value="F:acyl-CoA dehydrogenase activity"/>
    <property type="evidence" value="ECO:0007669"/>
    <property type="project" value="TreeGrafter"/>
</dbReference>
<dbReference type="InterPro" id="IPR036250">
    <property type="entry name" value="AcylCo_DH-like_C"/>
</dbReference>
<gene>
    <name evidence="8" type="ORF">B0I00_1842</name>
</gene>